<dbReference type="EMBL" id="KV427668">
    <property type="protein sequence ID" value="KZT01239.1"/>
    <property type="molecule type" value="Genomic_DNA"/>
</dbReference>
<dbReference type="AlphaFoldDB" id="A0A165BKV4"/>
<dbReference type="STRING" id="1314785.A0A165BKV4"/>
<evidence type="ECO:0000313" key="2">
    <source>
        <dbReference type="EMBL" id="KZT01239.1"/>
    </source>
</evidence>
<protein>
    <submittedName>
        <fullName evidence="2">Uncharacterized protein</fullName>
    </submittedName>
</protein>
<proteinExistence type="predicted"/>
<evidence type="ECO:0000256" key="1">
    <source>
        <dbReference type="SAM" id="MobiDB-lite"/>
    </source>
</evidence>
<dbReference type="Proteomes" id="UP000076871">
    <property type="component" value="Unassembled WGS sequence"/>
</dbReference>
<dbReference type="GeneID" id="63822152"/>
<reference evidence="2 3" key="1">
    <citation type="journal article" date="2016" name="Mol. Biol. Evol.">
        <title>Comparative Genomics of Early-Diverging Mushroom-Forming Fungi Provides Insights into the Origins of Lignocellulose Decay Capabilities.</title>
        <authorList>
            <person name="Nagy L.G."/>
            <person name="Riley R."/>
            <person name="Tritt A."/>
            <person name="Adam C."/>
            <person name="Daum C."/>
            <person name="Floudas D."/>
            <person name="Sun H."/>
            <person name="Yadav J.S."/>
            <person name="Pangilinan J."/>
            <person name="Larsson K.H."/>
            <person name="Matsuura K."/>
            <person name="Barry K."/>
            <person name="Labutti K."/>
            <person name="Kuo R."/>
            <person name="Ohm R.A."/>
            <person name="Bhattacharya S.S."/>
            <person name="Shirouzu T."/>
            <person name="Yoshinaga Y."/>
            <person name="Martin F.M."/>
            <person name="Grigoriev I.V."/>
            <person name="Hibbett D.S."/>
        </authorList>
    </citation>
    <scope>NUCLEOTIDE SEQUENCE [LARGE SCALE GENOMIC DNA]</scope>
    <source>
        <strain evidence="2 3">93-53</strain>
    </source>
</reference>
<name>A0A165BKV4_9APHY</name>
<dbReference type="InParanoid" id="A0A165BKV4"/>
<dbReference type="OrthoDB" id="3265311at2759"/>
<feature type="compositionally biased region" description="Polar residues" evidence="1">
    <location>
        <begin position="134"/>
        <end position="152"/>
    </location>
</feature>
<sequence>MPRNIWFLKMDNLLSATALPHCYVLLVVGTPSYADLTPLLLSGHYAHSLVIVATDQPPEVPHIVIPALRILHLSSPLTTENADAMRFVSILGWAERVAHDWRKYGGSGILELSEEDEFHPPNDSVGPSGHGVNRLSSASHGSAANQAQRLSTAQAGNKRPFDALINFLPGQISDNALLRQTILITSLSRPFLNVSASGFSLYDEVYQKLRAVFGSLRVSRSGRRASTDLPRTHVEALFSSRPSAARPLGSTARPHLIHLLPRSSAQYPQASMKIVESMETFLSAFTFAVTLDAGTDSRSPDTLNNVRPYIMYSSTFGTALDCALSYPGSDTGHQNDAWGCEWTVADVVLSGALDGATNMPGSPVEGPSWVSGSEDIVLVPSSGHIPASALAIPRRVSAYHVAPVRIDGETHNAVHPRTEKERPKSKASSYTTSYGHSLVEFPPPSFHEESMHVREEVLVDPAPKEPVPTEIEEAPKTSVLPVIVEDLKGLPGNLIPRRVSVKKGRPLMCGWRDGGTWRFGGKGKEALKTTSA</sequence>
<evidence type="ECO:0000313" key="3">
    <source>
        <dbReference type="Proteomes" id="UP000076871"/>
    </source>
</evidence>
<keyword evidence="3" id="KW-1185">Reference proteome</keyword>
<feature type="region of interest" description="Disordered" evidence="1">
    <location>
        <begin position="117"/>
        <end position="152"/>
    </location>
</feature>
<organism evidence="2 3">
    <name type="scientific">Laetiporus sulphureus 93-53</name>
    <dbReference type="NCBI Taxonomy" id="1314785"/>
    <lineage>
        <taxon>Eukaryota</taxon>
        <taxon>Fungi</taxon>
        <taxon>Dikarya</taxon>
        <taxon>Basidiomycota</taxon>
        <taxon>Agaricomycotina</taxon>
        <taxon>Agaricomycetes</taxon>
        <taxon>Polyporales</taxon>
        <taxon>Laetiporus</taxon>
    </lineage>
</organism>
<gene>
    <name evidence="2" type="ORF">LAESUDRAFT_664410</name>
</gene>
<dbReference type="RefSeq" id="XP_040758979.1">
    <property type="nucleotide sequence ID" value="XM_040905122.1"/>
</dbReference>
<accession>A0A165BKV4</accession>